<protein>
    <submittedName>
        <fullName evidence="1">Uncharacterized protein</fullName>
    </submittedName>
</protein>
<dbReference type="Proteomes" id="UP000005045">
    <property type="component" value="Unassembled WGS sequence"/>
</dbReference>
<dbReference type="RefSeq" id="WP_006051420.1">
    <property type="nucleotide sequence ID" value="NZ_ABLD01000018.1"/>
</dbReference>
<dbReference type="Pfam" id="PF10011">
    <property type="entry name" value="DUF2254"/>
    <property type="match status" value="1"/>
</dbReference>
<reference evidence="1 2" key="1">
    <citation type="submission" date="2008-03" db="EMBL/GenBank/DDBJ databases">
        <title>Sequencing of the draft genome and assembly of Burkholderia graminis C4D1M.</title>
        <authorList>
            <consortium name="US DOE Joint Genome Institute (JGI-PGF)"/>
            <person name="Copeland A."/>
            <person name="Lucas S."/>
            <person name="Lapidus A."/>
            <person name="Glavina del Rio T."/>
            <person name="Dalin E."/>
            <person name="Tice H."/>
            <person name="Bruce D."/>
            <person name="Goodwin L."/>
            <person name="Pitluck S."/>
            <person name="Larimer F."/>
            <person name="Land M.L."/>
            <person name="Hauser L."/>
            <person name="Tiedje J."/>
            <person name="Richardson P."/>
        </authorList>
    </citation>
    <scope>NUCLEOTIDE SEQUENCE [LARGE SCALE GENOMIC DNA]</scope>
    <source>
        <strain evidence="2">ATCC 700544 / DSM 17151 / LMG 18924 / NCIMB 13744 / C4D1M</strain>
    </source>
</reference>
<keyword evidence="2" id="KW-1185">Reference proteome</keyword>
<evidence type="ECO:0000313" key="1">
    <source>
        <dbReference type="EMBL" id="EDT08426.1"/>
    </source>
</evidence>
<comment type="caution">
    <text evidence="1">The sequence shown here is derived from an EMBL/GenBank/DDBJ whole genome shotgun (WGS) entry which is preliminary data.</text>
</comment>
<organism evidence="1 2">
    <name type="scientific">Paraburkholderia graminis (strain ATCC 700544 / DSM 17151 / LMG 18924 / NCIMB 13744 / C4D1M)</name>
    <dbReference type="NCBI Taxonomy" id="396598"/>
    <lineage>
        <taxon>Bacteria</taxon>
        <taxon>Pseudomonadati</taxon>
        <taxon>Pseudomonadota</taxon>
        <taxon>Betaproteobacteria</taxon>
        <taxon>Burkholderiales</taxon>
        <taxon>Burkholderiaceae</taxon>
        <taxon>Paraburkholderia</taxon>
    </lineage>
</organism>
<dbReference type="AlphaFoldDB" id="B1G689"/>
<evidence type="ECO:0000313" key="2">
    <source>
        <dbReference type="Proteomes" id="UP000005045"/>
    </source>
</evidence>
<name>B1G689_PARG4</name>
<dbReference type="InterPro" id="IPR018723">
    <property type="entry name" value="DUF2254_membrane"/>
</dbReference>
<accession>B1G689</accession>
<proteinExistence type="predicted"/>
<dbReference type="EMBL" id="ABLD01000018">
    <property type="protein sequence ID" value="EDT08426.1"/>
    <property type="molecule type" value="Genomic_DNA"/>
</dbReference>
<sequence>MLLTPPEREEDRGVPDRIVHHRGKSGIVLAVNLEWLVAKARRTDSIIEFVPQVGDFVAVEEPLFYLYGIVAQSMKGGSAPWSLSGRNAASSRTLCSRFASWSILR</sequence>
<gene>
    <name evidence="1" type="ORF">BgramDRAFT_4848</name>
</gene>